<dbReference type="Pfam" id="PF00196">
    <property type="entry name" value="GerE"/>
    <property type="match status" value="1"/>
</dbReference>
<evidence type="ECO:0000256" key="2">
    <source>
        <dbReference type="ARBA" id="ARBA00023125"/>
    </source>
</evidence>
<dbReference type="CDD" id="cd06170">
    <property type="entry name" value="LuxR_C_like"/>
    <property type="match status" value="1"/>
</dbReference>
<dbReference type="GO" id="GO:0003677">
    <property type="term" value="F:DNA binding"/>
    <property type="evidence" value="ECO:0007669"/>
    <property type="project" value="UniProtKB-KW"/>
</dbReference>
<evidence type="ECO:0000313" key="6">
    <source>
        <dbReference type="Proteomes" id="UP000377595"/>
    </source>
</evidence>
<keyword evidence="6" id="KW-1185">Reference proteome</keyword>
<sequence>MLEFTTSTLRVRTFTQVQPLLSGLARLVGSDAATVTQLNLRSRHEIAVLWPPRRPVLDVLPAYAALGHTHPLRAPLLRLAESPPARALPVRISDVLTPRAWKATPLYLEAMTGTSDQLCLPMSFSGATVRAVTLSRFSGAFTVRQRDVLAACAEHLSFAFCRSRPNGQFGLQLAPHPARIPLAVAGPPVRTDETEPGELDETLLSPRERQVLHLMAAALTDAQIARRLGLRPATVSKHLHRVYTRLGLRNRVDAARMWTGRPAE</sequence>
<dbReference type="Proteomes" id="UP000377595">
    <property type="component" value="Unassembled WGS sequence"/>
</dbReference>
<dbReference type="InterPro" id="IPR000792">
    <property type="entry name" value="Tscrpt_reg_LuxR_C"/>
</dbReference>
<keyword evidence="3" id="KW-0804">Transcription</keyword>
<dbReference type="PANTHER" id="PTHR44688">
    <property type="entry name" value="DNA-BINDING TRANSCRIPTIONAL ACTIVATOR DEVR_DOSR"/>
    <property type="match status" value="1"/>
</dbReference>
<dbReference type="Gene3D" id="1.10.10.10">
    <property type="entry name" value="Winged helix-like DNA-binding domain superfamily/Winged helix DNA-binding domain"/>
    <property type="match status" value="1"/>
</dbReference>
<dbReference type="SUPFAM" id="SSF46894">
    <property type="entry name" value="C-terminal effector domain of the bipartite response regulators"/>
    <property type="match status" value="1"/>
</dbReference>
<dbReference type="AlphaFoldDB" id="A0A5M3XCE3"/>
<gene>
    <name evidence="5" type="ORF">Aple_012210</name>
</gene>
<dbReference type="PROSITE" id="PS50043">
    <property type="entry name" value="HTH_LUXR_2"/>
    <property type="match status" value="1"/>
</dbReference>
<evidence type="ECO:0000259" key="4">
    <source>
        <dbReference type="PROSITE" id="PS50043"/>
    </source>
</evidence>
<organism evidence="5 6">
    <name type="scientific">Acrocarpospora pleiomorpha</name>
    <dbReference type="NCBI Taxonomy" id="90975"/>
    <lineage>
        <taxon>Bacteria</taxon>
        <taxon>Bacillati</taxon>
        <taxon>Actinomycetota</taxon>
        <taxon>Actinomycetes</taxon>
        <taxon>Streptosporangiales</taxon>
        <taxon>Streptosporangiaceae</taxon>
        <taxon>Acrocarpospora</taxon>
    </lineage>
</organism>
<dbReference type="PRINTS" id="PR00038">
    <property type="entry name" value="HTHLUXR"/>
</dbReference>
<dbReference type="InterPro" id="IPR036388">
    <property type="entry name" value="WH-like_DNA-bd_sf"/>
</dbReference>
<comment type="caution">
    <text evidence="5">The sequence shown here is derived from an EMBL/GenBank/DDBJ whole genome shotgun (WGS) entry which is preliminary data.</text>
</comment>
<dbReference type="InterPro" id="IPR016032">
    <property type="entry name" value="Sig_transdc_resp-reg_C-effctor"/>
</dbReference>
<keyword evidence="1" id="KW-0805">Transcription regulation</keyword>
<dbReference type="GO" id="GO:0006355">
    <property type="term" value="P:regulation of DNA-templated transcription"/>
    <property type="evidence" value="ECO:0007669"/>
    <property type="project" value="InterPro"/>
</dbReference>
<evidence type="ECO:0000256" key="1">
    <source>
        <dbReference type="ARBA" id="ARBA00023015"/>
    </source>
</evidence>
<reference evidence="5 6" key="1">
    <citation type="submission" date="2019-10" db="EMBL/GenBank/DDBJ databases">
        <title>Whole genome shotgun sequence of Acrocarpospora pleiomorpha NBRC 16267.</title>
        <authorList>
            <person name="Ichikawa N."/>
            <person name="Kimura A."/>
            <person name="Kitahashi Y."/>
            <person name="Komaki H."/>
            <person name="Oguchi A."/>
        </authorList>
    </citation>
    <scope>NUCLEOTIDE SEQUENCE [LARGE SCALE GENOMIC DNA]</scope>
    <source>
        <strain evidence="5 6">NBRC 16267</strain>
    </source>
</reference>
<dbReference type="EMBL" id="BLAF01000007">
    <property type="protein sequence ID" value="GES18326.1"/>
    <property type="molecule type" value="Genomic_DNA"/>
</dbReference>
<dbReference type="PANTHER" id="PTHR44688:SF16">
    <property type="entry name" value="DNA-BINDING TRANSCRIPTIONAL ACTIVATOR DEVR_DOSR"/>
    <property type="match status" value="1"/>
</dbReference>
<evidence type="ECO:0000313" key="5">
    <source>
        <dbReference type="EMBL" id="GES18326.1"/>
    </source>
</evidence>
<evidence type="ECO:0000256" key="3">
    <source>
        <dbReference type="ARBA" id="ARBA00023163"/>
    </source>
</evidence>
<name>A0A5M3XCE3_9ACTN</name>
<dbReference type="SMART" id="SM00421">
    <property type="entry name" value="HTH_LUXR"/>
    <property type="match status" value="1"/>
</dbReference>
<protein>
    <recommendedName>
        <fullName evidence="4">HTH luxR-type domain-containing protein</fullName>
    </recommendedName>
</protein>
<accession>A0A5M3XCE3</accession>
<feature type="domain" description="HTH luxR-type" evidence="4">
    <location>
        <begin position="196"/>
        <end position="262"/>
    </location>
</feature>
<proteinExistence type="predicted"/>
<keyword evidence="2" id="KW-0238">DNA-binding</keyword>